<sequence length="126" mass="14519">MAIEDSEKWLALELSGINGADEGESPQKKFEMDLKTPEANSSVIAEDYFNLFQEEMGFISDIESSLMNEEPEYDTIQPLKKRKVEELENKSSRIPEDSMDDVQDKGITRRRKQRMETVLDKGKLVE</sequence>
<dbReference type="AlphaFoldDB" id="A0A9Q3C4D9"/>
<reference evidence="2" key="1">
    <citation type="submission" date="2021-03" db="EMBL/GenBank/DDBJ databases">
        <title>Draft genome sequence of rust myrtle Austropuccinia psidii MF-1, a brazilian biotype.</title>
        <authorList>
            <person name="Quecine M.C."/>
            <person name="Pachon D.M.R."/>
            <person name="Bonatelli M.L."/>
            <person name="Correr F.H."/>
            <person name="Franceschini L.M."/>
            <person name="Leite T.F."/>
            <person name="Margarido G.R.A."/>
            <person name="Almeida C.A."/>
            <person name="Ferrarezi J.A."/>
            <person name="Labate C.A."/>
        </authorList>
    </citation>
    <scope>NUCLEOTIDE SEQUENCE</scope>
    <source>
        <strain evidence="2">MF-1</strain>
    </source>
</reference>
<feature type="compositionally biased region" description="Basic and acidic residues" evidence="1">
    <location>
        <begin position="114"/>
        <end position="126"/>
    </location>
</feature>
<feature type="compositionally biased region" description="Basic and acidic residues" evidence="1">
    <location>
        <begin position="86"/>
        <end position="107"/>
    </location>
</feature>
<evidence type="ECO:0000313" key="3">
    <source>
        <dbReference type="Proteomes" id="UP000765509"/>
    </source>
</evidence>
<name>A0A9Q3C4D9_9BASI</name>
<evidence type="ECO:0000256" key="1">
    <source>
        <dbReference type="SAM" id="MobiDB-lite"/>
    </source>
</evidence>
<organism evidence="2 3">
    <name type="scientific">Austropuccinia psidii MF-1</name>
    <dbReference type="NCBI Taxonomy" id="1389203"/>
    <lineage>
        <taxon>Eukaryota</taxon>
        <taxon>Fungi</taxon>
        <taxon>Dikarya</taxon>
        <taxon>Basidiomycota</taxon>
        <taxon>Pucciniomycotina</taxon>
        <taxon>Pucciniomycetes</taxon>
        <taxon>Pucciniales</taxon>
        <taxon>Sphaerophragmiaceae</taxon>
        <taxon>Austropuccinia</taxon>
    </lineage>
</organism>
<dbReference type="Proteomes" id="UP000765509">
    <property type="component" value="Unassembled WGS sequence"/>
</dbReference>
<proteinExistence type="predicted"/>
<dbReference type="EMBL" id="AVOT02005113">
    <property type="protein sequence ID" value="MBW0478259.1"/>
    <property type="molecule type" value="Genomic_DNA"/>
</dbReference>
<comment type="caution">
    <text evidence="2">The sequence shown here is derived from an EMBL/GenBank/DDBJ whole genome shotgun (WGS) entry which is preliminary data.</text>
</comment>
<accession>A0A9Q3C4D9</accession>
<protein>
    <submittedName>
        <fullName evidence="2">Uncharacterized protein</fullName>
    </submittedName>
</protein>
<keyword evidence="3" id="KW-1185">Reference proteome</keyword>
<evidence type="ECO:0000313" key="2">
    <source>
        <dbReference type="EMBL" id="MBW0478259.1"/>
    </source>
</evidence>
<gene>
    <name evidence="2" type="ORF">O181_017974</name>
</gene>
<feature type="region of interest" description="Disordered" evidence="1">
    <location>
        <begin position="86"/>
        <end position="126"/>
    </location>
</feature>